<evidence type="ECO:0000313" key="1">
    <source>
        <dbReference type="EMBL" id="KAF2568818.1"/>
    </source>
</evidence>
<dbReference type="EMBL" id="QGKW02001911">
    <property type="protein sequence ID" value="KAF2568818.1"/>
    <property type="molecule type" value="Genomic_DNA"/>
</dbReference>
<dbReference type="AlphaFoldDB" id="A0A8S9IG96"/>
<proteinExistence type="predicted"/>
<accession>A0A8S9IG96</accession>
<organism evidence="1 2">
    <name type="scientific">Brassica cretica</name>
    <name type="common">Mustard</name>
    <dbReference type="NCBI Taxonomy" id="69181"/>
    <lineage>
        <taxon>Eukaryota</taxon>
        <taxon>Viridiplantae</taxon>
        <taxon>Streptophyta</taxon>
        <taxon>Embryophyta</taxon>
        <taxon>Tracheophyta</taxon>
        <taxon>Spermatophyta</taxon>
        <taxon>Magnoliopsida</taxon>
        <taxon>eudicotyledons</taxon>
        <taxon>Gunneridae</taxon>
        <taxon>Pentapetalae</taxon>
        <taxon>rosids</taxon>
        <taxon>malvids</taxon>
        <taxon>Brassicales</taxon>
        <taxon>Brassicaceae</taxon>
        <taxon>Brassiceae</taxon>
        <taxon>Brassica</taxon>
    </lineage>
</organism>
<comment type="caution">
    <text evidence="1">The sequence shown here is derived from an EMBL/GenBank/DDBJ whole genome shotgun (WGS) entry which is preliminary data.</text>
</comment>
<name>A0A8S9IG96_BRACR</name>
<reference evidence="1" key="1">
    <citation type="submission" date="2019-12" db="EMBL/GenBank/DDBJ databases">
        <title>Genome sequencing and annotation of Brassica cretica.</title>
        <authorList>
            <person name="Studholme D.J."/>
            <person name="Sarris P.F."/>
        </authorList>
    </citation>
    <scope>NUCLEOTIDE SEQUENCE</scope>
    <source>
        <strain evidence="1">PFS-001/15</strain>
        <tissue evidence="1">Leaf</tissue>
    </source>
</reference>
<gene>
    <name evidence="1" type="ORF">F2Q68_00024573</name>
</gene>
<evidence type="ECO:0000313" key="2">
    <source>
        <dbReference type="Proteomes" id="UP000712281"/>
    </source>
</evidence>
<protein>
    <submittedName>
        <fullName evidence="1">Uncharacterized protein</fullName>
    </submittedName>
</protein>
<sequence>MLLLPVLIRSIPTSISWSRWPKWAILPPFSTTWPISIHIVLTVISPIPPLIRACDIERIDIPLMISCSIIVSPVIIAIISEVNERVNPAQKPLAGELNHHAGQLAGELNHHIGQLAGELNHHAGQLAGELNRRVVALARRAQPSRRSARRRGELSCGCARRRVRPSRESACPASST</sequence>
<dbReference type="Proteomes" id="UP000712281">
    <property type="component" value="Unassembled WGS sequence"/>
</dbReference>